<dbReference type="Gene3D" id="3.40.50.300">
    <property type="entry name" value="P-loop containing nucleotide triphosphate hydrolases"/>
    <property type="match status" value="2"/>
</dbReference>
<dbReference type="PANTHER" id="PTHR30580:SF1">
    <property type="entry name" value="COMF OPERON PROTEIN 1"/>
    <property type="match status" value="1"/>
</dbReference>
<evidence type="ECO:0000259" key="5">
    <source>
        <dbReference type="PROSITE" id="PS51194"/>
    </source>
</evidence>
<dbReference type="PANTHER" id="PTHR30580">
    <property type="entry name" value="PRIMOSOMAL PROTEIN N"/>
    <property type="match status" value="1"/>
</dbReference>
<sequence>MPVRDFLQGRLWLKEFLPFHEEVVAGQIKAGHIGILPGLLVTERRFLTDRFLCNRCLSADSRSFYSFDCRRCENRCHYCRHCIRMGRVASCDELVYWKGPERAGDPAPELKWTGTLTPAQESAAQEMTGSLREGKPHLLHAVCGAGKTEILFGPVHRLLAEGKRVCIATPRTDVVLELLPRFRQAFGGVVIHGLYGGSGHGEGFAPLVISTTHQLYRFRHAFDAIFVDEADAFPFSYDRTLGNAVKKALKPGGVTAFVTATPSAAVLSATENGGRSVIRRRFHGHPLPVPRFRPLWNYRRRLESGKLPARLREWTEARMAAGEPFLIFFPSVGLMEKSLPLFRELDGRIGAVHASSADRREQVLALRSGEVPGLLTTTILERGITIANLQAAVVGAENGVFDRAAIIQIGGRVGRSADWPDGDIVLFHHGITPEMDEAVREIRRLNRGGEQPVELPSLQ</sequence>
<comment type="caution">
    <text evidence="6">The sequence shown here is derived from an EMBL/GenBank/DDBJ whole genome shotgun (WGS) entry which is preliminary data.</text>
</comment>
<evidence type="ECO:0000313" key="7">
    <source>
        <dbReference type="Proteomes" id="UP001549099"/>
    </source>
</evidence>
<keyword evidence="3" id="KW-0238">DNA-binding</keyword>
<dbReference type="SMART" id="SM00487">
    <property type="entry name" value="DEXDc"/>
    <property type="match status" value="1"/>
</dbReference>
<dbReference type="PROSITE" id="PS51194">
    <property type="entry name" value="HELICASE_CTER"/>
    <property type="match status" value="1"/>
</dbReference>
<organism evidence="6 7">
    <name type="scientific">Bhargavaea ullalensis</name>
    <dbReference type="NCBI Taxonomy" id="1265685"/>
    <lineage>
        <taxon>Bacteria</taxon>
        <taxon>Bacillati</taxon>
        <taxon>Bacillota</taxon>
        <taxon>Bacilli</taxon>
        <taxon>Bacillales</taxon>
        <taxon>Caryophanaceae</taxon>
        <taxon>Bhargavaea</taxon>
    </lineage>
</organism>
<dbReference type="Pfam" id="PF00271">
    <property type="entry name" value="Helicase_C"/>
    <property type="match status" value="1"/>
</dbReference>
<feature type="domain" description="Helicase ATP-binding" evidence="4">
    <location>
        <begin position="128"/>
        <end position="280"/>
    </location>
</feature>
<dbReference type="InterPro" id="IPR027417">
    <property type="entry name" value="P-loop_NTPase"/>
</dbReference>
<dbReference type="RefSeq" id="WP_354199180.1">
    <property type="nucleotide sequence ID" value="NZ_JBEPLW010000034.1"/>
</dbReference>
<dbReference type="InterPro" id="IPR014001">
    <property type="entry name" value="Helicase_ATP-bd"/>
</dbReference>
<dbReference type="Pfam" id="PF04851">
    <property type="entry name" value="ResIII"/>
    <property type="match status" value="1"/>
</dbReference>
<keyword evidence="7" id="KW-1185">Reference proteome</keyword>
<feature type="domain" description="Helicase C-terminal" evidence="5">
    <location>
        <begin position="306"/>
        <end position="459"/>
    </location>
</feature>
<gene>
    <name evidence="6" type="ORF">ABID49_002735</name>
</gene>
<dbReference type="SMART" id="SM00490">
    <property type="entry name" value="HELICc"/>
    <property type="match status" value="1"/>
</dbReference>
<dbReference type="SUPFAM" id="SSF52540">
    <property type="entry name" value="P-loop containing nucleoside triphosphate hydrolases"/>
    <property type="match status" value="1"/>
</dbReference>
<dbReference type="InterPro" id="IPR006935">
    <property type="entry name" value="Helicase/UvrB_N"/>
</dbReference>
<name>A0ABV2GER4_9BACL</name>
<evidence type="ECO:0000256" key="2">
    <source>
        <dbReference type="ARBA" id="ARBA00022840"/>
    </source>
</evidence>
<accession>A0ABV2GER4</accession>
<protein>
    <submittedName>
        <fullName evidence="6">Competence protein ComFA</fullName>
    </submittedName>
</protein>
<evidence type="ECO:0000313" key="6">
    <source>
        <dbReference type="EMBL" id="MET3576805.1"/>
    </source>
</evidence>
<dbReference type="InterPro" id="IPR001650">
    <property type="entry name" value="Helicase_C-like"/>
</dbReference>
<dbReference type="EMBL" id="JBEPLW010000034">
    <property type="protein sequence ID" value="MET3576805.1"/>
    <property type="molecule type" value="Genomic_DNA"/>
</dbReference>
<dbReference type="Proteomes" id="UP001549099">
    <property type="component" value="Unassembled WGS sequence"/>
</dbReference>
<keyword evidence="1" id="KW-0547">Nucleotide-binding</keyword>
<evidence type="ECO:0000259" key="4">
    <source>
        <dbReference type="PROSITE" id="PS51192"/>
    </source>
</evidence>
<keyword evidence="2" id="KW-0067">ATP-binding</keyword>
<evidence type="ECO:0000256" key="1">
    <source>
        <dbReference type="ARBA" id="ARBA00022741"/>
    </source>
</evidence>
<reference evidence="6 7" key="1">
    <citation type="submission" date="2024-06" db="EMBL/GenBank/DDBJ databases">
        <title>Genomic Encyclopedia of Type Strains, Phase IV (KMG-IV): sequencing the most valuable type-strain genomes for metagenomic binning, comparative biology and taxonomic classification.</title>
        <authorList>
            <person name="Goeker M."/>
        </authorList>
    </citation>
    <scope>NUCLEOTIDE SEQUENCE [LARGE SCALE GENOMIC DNA]</scope>
    <source>
        <strain evidence="6 7">DSM 26128</strain>
    </source>
</reference>
<proteinExistence type="predicted"/>
<dbReference type="PROSITE" id="PS51192">
    <property type="entry name" value="HELICASE_ATP_BIND_1"/>
    <property type="match status" value="1"/>
</dbReference>
<evidence type="ECO:0000256" key="3">
    <source>
        <dbReference type="ARBA" id="ARBA00023125"/>
    </source>
</evidence>